<protein>
    <recommendedName>
        <fullName evidence="3">CYTH domain-containing protein</fullName>
    </recommendedName>
</protein>
<dbReference type="Proteomes" id="UP000563524">
    <property type="component" value="Unassembled WGS sequence"/>
</dbReference>
<dbReference type="AlphaFoldDB" id="A0A840I249"/>
<keyword evidence="2" id="KW-1185">Reference proteome</keyword>
<name>A0A840I249_9PROT</name>
<comment type="caution">
    <text evidence="1">The sequence shown here is derived from an EMBL/GenBank/DDBJ whole genome shotgun (WGS) entry which is preliminary data.</text>
</comment>
<dbReference type="RefSeq" id="WP_183816115.1">
    <property type="nucleotide sequence ID" value="NZ_JACHOB010000001.1"/>
</dbReference>
<proteinExistence type="predicted"/>
<evidence type="ECO:0000313" key="1">
    <source>
        <dbReference type="EMBL" id="MBB4658352.1"/>
    </source>
</evidence>
<evidence type="ECO:0008006" key="3">
    <source>
        <dbReference type="Google" id="ProtNLM"/>
    </source>
</evidence>
<organism evidence="1 2">
    <name type="scientific">Parvularcula dongshanensis</name>
    <dbReference type="NCBI Taxonomy" id="1173995"/>
    <lineage>
        <taxon>Bacteria</taxon>
        <taxon>Pseudomonadati</taxon>
        <taxon>Pseudomonadota</taxon>
        <taxon>Alphaproteobacteria</taxon>
        <taxon>Parvularculales</taxon>
        <taxon>Parvularculaceae</taxon>
        <taxon>Parvularcula</taxon>
    </lineage>
</organism>
<gene>
    <name evidence="1" type="ORF">GGQ59_000852</name>
</gene>
<accession>A0A840I249</accession>
<sequence length="181" mass="19947">MNPERWEYRVWGEAARDAELRLQGEKEIGAEYRTDTYLLTADEAVLPKIRADERFEVKRRLEVRDGFERWVAETSAPFPLGAETVAALLPDAPAHALTDAKALRAYAESLPDLLVLSVRKHRRRFALGDAEAEVTAVQASDDVLRTVGIEAEGFEAALAAAEALGLSAAPNRDYGAALRRS</sequence>
<evidence type="ECO:0000313" key="2">
    <source>
        <dbReference type="Proteomes" id="UP000563524"/>
    </source>
</evidence>
<reference evidence="1 2" key="1">
    <citation type="submission" date="2020-08" db="EMBL/GenBank/DDBJ databases">
        <title>Genomic Encyclopedia of Type Strains, Phase IV (KMG-IV): sequencing the most valuable type-strain genomes for metagenomic binning, comparative biology and taxonomic classification.</title>
        <authorList>
            <person name="Goeker M."/>
        </authorList>
    </citation>
    <scope>NUCLEOTIDE SEQUENCE [LARGE SCALE GENOMIC DNA]</scope>
    <source>
        <strain evidence="1 2">DSM 102850</strain>
    </source>
</reference>
<dbReference type="EMBL" id="JACHOB010000001">
    <property type="protein sequence ID" value="MBB4658352.1"/>
    <property type="molecule type" value="Genomic_DNA"/>
</dbReference>